<accession>A0ABW2B937</accession>
<evidence type="ECO:0000313" key="1">
    <source>
        <dbReference type="EMBL" id="MFC6762107.1"/>
    </source>
</evidence>
<evidence type="ECO:0008006" key="3">
    <source>
        <dbReference type="Google" id="ProtNLM"/>
    </source>
</evidence>
<gene>
    <name evidence="1" type="ORF">ACFQFQ_25505</name>
</gene>
<comment type="caution">
    <text evidence="1">The sequence shown here is derived from an EMBL/GenBank/DDBJ whole genome shotgun (WGS) entry which is preliminary data.</text>
</comment>
<evidence type="ECO:0000313" key="2">
    <source>
        <dbReference type="Proteomes" id="UP001596353"/>
    </source>
</evidence>
<keyword evidence="2" id="KW-1185">Reference proteome</keyword>
<dbReference type="InterPro" id="IPR011990">
    <property type="entry name" value="TPR-like_helical_dom_sf"/>
</dbReference>
<organism evidence="1 2">
    <name type="scientific">Sulfitobacter porphyrae</name>
    <dbReference type="NCBI Taxonomy" id="1246864"/>
    <lineage>
        <taxon>Bacteria</taxon>
        <taxon>Pseudomonadati</taxon>
        <taxon>Pseudomonadota</taxon>
        <taxon>Alphaproteobacteria</taxon>
        <taxon>Rhodobacterales</taxon>
        <taxon>Roseobacteraceae</taxon>
        <taxon>Sulfitobacter</taxon>
    </lineage>
</organism>
<dbReference type="SUPFAM" id="SSF48452">
    <property type="entry name" value="TPR-like"/>
    <property type="match status" value="1"/>
</dbReference>
<protein>
    <recommendedName>
        <fullName evidence="3">Tetratricopeptide repeat protein</fullName>
    </recommendedName>
</protein>
<sequence length="130" mass="15317">MRLIRNYKVFKSQRLAKKGKYGEAEKIVLELMKEYPRSVTYNTFLADIRLFSGKVDSALDQYNLSKNILDREIDISKENRRFLAAYINLRTTAIGFDKAGEEFSKWREFSKLIRDLKADRSLKNLFPLPE</sequence>
<name>A0ABW2B937_9RHOB</name>
<reference evidence="2" key="1">
    <citation type="journal article" date="2019" name="Int. J. Syst. Evol. Microbiol.">
        <title>The Global Catalogue of Microorganisms (GCM) 10K type strain sequencing project: providing services to taxonomists for standard genome sequencing and annotation.</title>
        <authorList>
            <consortium name="The Broad Institute Genomics Platform"/>
            <consortium name="The Broad Institute Genome Sequencing Center for Infectious Disease"/>
            <person name="Wu L."/>
            <person name="Ma J."/>
        </authorList>
    </citation>
    <scope>NUCLEOTIDE SEQUENCE [LARGE SCALE GENOMIC DNA]</scope>
    <source>
        <strain evidence="2">CCUG 66188</strain>
    </source>
</reference>
<dbReference type="EMBL" id="JBHSWG010000003">
    <property type="protein sequence ID" value="MFC6762107.1"/>
    <property type="molecule type" value="Genomic_DNA"/>
</dbReference>
<dbReference type="Proteomes" id="UP001596353">
    <property type="component" value="Unassembled WGS sequence"/>
</dbReference>
<proteinExistence type="predicted"/>